<evidence type="ECO:0000259" key="5">
    <source>
        <dbReference type="PROSITE" id="PS51841"/>
    </source>
</evidence>
<gene>
    <name evidence="6" type="ORF">HKW67_10910</name>
</gene>
<dbReference type="PANTHER" id="PTHR13966:SF5">
    <property type="entry name" value="ENDONUCLEASE G, MITOCHONDRIAL"/>
    <property type="match status" value="1"/>
</dbReference>
<feature type="domain" description="LTD" evidence="5">
    <location>
        <begin position="305"/>
        <end position="423"/>
    </location>
</feature>
<dbReference type="InterPro" id="IPR008964">
    <property type="entry name" value="Invasin/intimin_cell_adhesion"/>
</dbReference>
<evidence type="ECO:0000256" key="1">
    <source>
        <dbReference type="PIRSR" id="PIRSR640255-1"/>
    </source>
</evidence>
<feature type="active site" description="Proton acceptor" evidence="1">
    <location>
        <position position="659"/>
    </location>
</feature>
<dbReference type="Proteomes" id="UP000500938">
    <property type="component" value="Chromosome"/>
</dbReference>
<dbReference type="PROSITE" id="PS50093">
    <property type="entry name" value="PKD"/>
    <property type="match status" value="1"/>
</dbReference>
<sequence length="986" mass="100948">MRSRPSRAALFALALVASACSSADVVTPDAATPSAPRFSVTSTRPSVVISQIYGGGGNGGSVYKNDFIELHNTGSSSVSVAGWSVQYASSANAVSSTTPLSGTIPAGGYYLVQEAAGTGGTTNLPTPDAAGTITMSGTSGKIVLVSTLAAQTGTCPDGPDVVDRVGYGPTSCPASDNTATLSNSTAALRATNGCAWTRNNAVDFTTGAAAPRNSATTPVLCASGPVVGPITTIVVTPATASTPIGGTRTFTAVATDANGLTVSNPTITWSSSAPLVASISTTGVATALDIGTTTITATAANGVASTATMTVTEAASLPAVRISEVHYDNANTDVGEAIEIEAPAGTNLSGWQLLLYNGNGGTVYNTRVLSGIVASTCSGRGVLYFEYPTDGIQNGSPDGIALVNAQGTVVEFLSYEGAFTATDGPAAGIPSIDIIAKEDPAPGVGNSLQRSLANTWSAGLENFGGCNGRTPGVLRTAFSFSGRVPADPALPVGFQDQIFANASRLGVAVPGTILWNSDTPAIASIDANGVITGLAVGTAVLRATTADGLSSATYSLPIDVATAGNTAAYGNNTEFGTPFDGTPADDFIIERPQFTVSYSKTRNTPNWVAYNLEATHIGSFDRCDCFTYDPALPADYPRYTTADYTGAGAIAGYGIDRGHLARSFDRTTGSLDNARTFYFSNIVPQAADNNQGPWAALENDLGARAQSSNKEVFIVAGVAGNKGTVKNEGKIVIPEYVWKVAVILPRNQGLANVTSLDAAEIVAVVMPNVAGIRNVPWATYKTTVDSVEALSGYDLLSLLRNDLEIALESNTKPPVAVVNGPFNSIEDESVAMSASASTDPDGDALTYAWSFGDGTTASGVNTSHVYTTSGVFTVRLIATDIRGLADTVTTTATVLSPAQALDNTAIMIDALAGTGRVNKGVLNSLNAKLGAAANSIRRGNETAAMNQLEALINELDALVRSRGLTELQAAPIRTMLNRVIRSLSIS</sequence>
<dbReference type="InterPro" id="IPR001604">
    <property type="entry name" value="Endo_G_ENPP1-like_dom"/>
</dbReference>
<dbReference type="PROSITE" id="PS51841">
    <property type="entry name" value="LTD"/>
    <property type="match status" value="2"/>
</dbReference>
<dbReference type="InterPro" id="IPR044929">
    <property type="entry name" value="DNA/RNA_non-sp_Endonuclease_sf"/>
</dbReference>
<dbReference type="Pfam" id="PF18911">
    <property type="entry name" value="PKD_4"/>
    <property type="match status" value="1"/>
</dbReference>
<dbReference type="GO" id="GO:0016787">
    <property type="term" value="F:hydrolase activity"/>
    <property type="evidence" value="ECO:0007669"/>
    <property type="project" value="InterPro"/>
</dbReference>
<name>A0A6M4IR61_9BACT</name>
<accession>A0A6M4IR61</accession>
<organism evidence="6 7">
    <name type="scientific">Gemmatimonas groenlandica</name>
    <dbReference type="NCBI Taxonomy" id="2732249"/>
    <lineage>
        <taxon>Bacteria</taxon>
        <taxon>Pseudomonadati</taxon>
        <taxon>Gemmatimonadota</taxon>
        <taxon>Gemmatimonadia</taxon>
        <taxon>Gemmatimonadales</taxon>
        <taxon>Gemmatimonadaceae</taxon>
        <taxon>Gemmatimonas</taxon>
    </lineage>
</organism>
<dbReference type="CDD" id="cd00146">
    <property type="entry name" value="PKD"/>
    <property type="match status" value="1"/>
</dbReference>
<dbReference type="GO" id="GO:0004519">
    <property type="term" value="F:endonuclease activity"/>
    <property type="evidence" value="ECO:0007669"/>
    <property type="project" value="TreeGrafter"/>
</dbReference>
<keyword evidence="2" id="KW-0479">Metal-binding</keyword>
<dbReference type="SMART" id="SM00892">
    <property type="entry name" value="Endonuclease_NS"/>
    <property type="match status" value="1"/>
</dbReference>
<dbReference type="AlphaFoldDB" id="A0A6M4IR61"/>
<feature type="binding site" evidence="2">
    <location>
        <position position="690"/>
    </location>
    <ligand>
        <name>Mg(2+)</name>
        <dbReference type="ChEBI" id="CHEBI:18420"/>
        <note>catalytic</note>
    </ligand>
</feature>
<dbReference type="SUPFAM" id="SSF54060">
    <property type="entry name" value="His-Me finger endonucleases"/>
    <property type="match status" value="1"/>
</dbReference>
<feature type="chain" id="PRO_5027116618" evidence="3">
    <location>
        <begin position="24"/>
        <end position="986"/>
    </location>
</feature>
<dbReference type="SUPFAM" id="SSF49373">
    <property type="entry name" value="Invasin/intimin cell-adhesion fragments"/>
    <property type="match status" value="2"/>
</dbReference>
<dbReference type="Pfam" id="PF00932">
    <property type="entry name" value="LTD"/>
    <property type="match status" value="1"/>
</dbReference>
<dbReference type="SUPFAM" id="SSF49299">
    <property type="entry name" value="PKD domain"/>
    <property type="match status" value="1"/>
</dbReference>
<evidence type="ECO:0000256" key="3">
    <source>
        <dbReference type="SAM" id="SignalP"/>
    </source>
</evidence>
<dbReference type="InterPro" id="IPR020821">
    <property type="entry name" value="ENPP1-3/EXOG-like_nuc-like"/>
</dbReference>
<keyword evidence="7" id="KW-1185">Reference proteome</keyword>
<dbReference type="GO" id="GO:0003676">
    <property type="term" value="F:nucleic acid binding"/>
    <property type="evidence" value="ECO:0007669"/>
    <property type="project" value="InterPro"/>
</dbReference>
<dbReference type="InterPro" id="IPR001322">
    <property type="entry name" value="Lamin_tail_dom"/>
</dbReference>
<dbReference type="InterPro" id="IPR044925">
    <property type="entry name" value="His-Me_finger_sf"/>
</dbReference>
<dbReference type="EMBL" id="CP053085">
    <property type="protein sequence ID" value="QJR35977.1"/>
    <property type="molecule type" value="Genomic_DNA"/>
</dbReference>
<dbReference type="RefSeq" id="WP_171225408.1">
    <property type="nucleotide sequence ID" value="NZ_CP053085.1"/>
</dbReference>
<dbReference type="GO" id="GO:0046872">
    <property type="term" value="F:metal ion binding"/>
    <property type="evidence" value="ECO:0007669"/>
    <property type="project" value="UniProtKB-KW"/>
</dbReference>
<dbReference type="Gene3D" id="3.40.570.10">
    <property type="entry name" value="Extracellular Endonuclease, subunit A"/>
    <property type="match status" value="1"/>
</dbReference>
<dbReference type="InterPro" id="IPR036415">
    <property type="entry name" value="Lamin_tail_dom_sf"/>
</dbReference>
<dbReference type="SMART" id="SM00477">
    <property type="entry name" value="NUC"/>
    <property type="match status" value="1"/>
</dbReference>
<evidence type="ECO:0000259" key="4">
    <source>
        <dbReference type="PROSITE" id="PS50093"/>
    </source>
</evidence>
<dbReference type="InterPro" id="IPR003343">
    <property type="entry name" value="Big_2"/>
</dbReference>
<dbReference type="Pfam" id="PF02368">
    <property type="entry name" value="Big_2"/>
    <property type="match status" value="1"/>
</dbReference>
<dbReference type="SUPFAM" id="SSF74853">
    <property type="entry name" value="Lamin A/C globular tail domain"/>
    <property type="match status" value="1"/>
</dbReference>
<dbReference type="InterPro" id="IPR000601">
    <property type="entry name" value="PKD_dom"/>
</dbReference>
<dbReference type="KEGG" id="ggr:HKW67_10910"/>
<evidence type="ECO:0000313" key="7">
    <source>
        <dbReference type="Proteomes" id="UP000500938"/>
    </source>
</evidence>
<feature type="signal peptide" evidence="3">
    <location>
        <begin position="1"/>
        <end position="23"/>
    </location>
</feature>
<feature type="domain" description="PKD" evidence="4">
    <location>
        <begin position="813"/>
        <end position="901"/>
    </location>
</feature>
<feature type="domain" description="LTD" evidence="5">
    <location>
        <begin position="34"/>
        <end position="169"/>
    </location>
</feature>
<dbReference type="InterPro" id="IPR022409">
    <property type="entry name" value="PKD/Chitinase_dom"/>
</dbReference>
<dbReference type="InterPro" id="IPR035986">
    <property type="entry name" value="PKD_dom_sf"/>
</dbReference>
<dbReference type="Gene3D" id="2.60.40.1080">
    <property type="match status" value="2"/>
</dbReference>
<dbReference type="PROSITE" id="PS51257">
    <property type="entry name" value="PROKAR_LIPOPROTEIN"/>
    <property type="match status" value="1"/>
</dbReference>
<dbReference type="Pfam" id="PF01223">
    <property type="entry name" value="Endonuclease_NS"/>
    <property type="match status" value="1"/>
</dbReference>
<dbReference type="InterPro" id="IPR013783">
    <property type="entry name" value="Ig-like_fold"/>
</dbReference>
<dbReference type="SMART" id="SM00089">
    <property type="entry name" value="PKD"/>
    <property type="match status" value="1"/>
</dbReference>
<protein>
    <submittedName>
        <fullName evidence="6">PKD domain-containing protein</fullName>
    </submittedName>
</protein>
<reference evidence="6 7" key="1">
    <citation type="submission" date="2020-05" db="EMBL/GenBank/DDBJ databases">
        <title>Complete genome sequence of Gemmatimonas greenlandica TET16.</title>
        <authorList>
            <person name="Zeng Y."/>
        </authorList>
    </citation>
    <scope>NUCLEOTIDE SEQUENCE [LARGE SCALE GENOMIC DNA]</scope>
    <source>
        <strain evidence="6 7">TET16</strain>
    </source>
</reference>
<dbReference type="PANTHER" id="PTHR13966">
    <property type="entry name" value="ENDONUCLEASE RELATED"/>
    <property type="match status" value="1"/>
</dbReference>
<dbReference type="InterPro" id="IPR040255">
    <property type="entry name" value="Non-specific_endonuclease"/>
</dbReference>
<evidence type="ECO:0000256" key="2">
    <source>
        <dbReference type="PIRSR" id="PIRSR640255-2"/>
    </source>
</evidence>
<dbReference type="SMART" id="SM00635">
    <property type="entry name" value="BID_2"/>
    <property type="match status" value="2"/>
</dbReference>
<evidence type="ECO:0000313" key="6">
    <source>
        <dbReference type="EMBL" id="QJR35977.1"/>
    </source>
</evidence>
<dbReference type="Gene3D" id="2.60.40.1260">
    <property type="entry name" value="Lamin Tail domain"/>
    <property type="match status" value="1"/>
</dbReference>
<keyword evidence="3" id="KW-0732">Signal</keyword>
<proteinExistence type="predicted"/>
<dbReference type="Gene3D" id="2.60.40.10">
    <property type="entry name" value="Immunoglobulins"/>
    <property type="match status" value="1"/>
</dbReference>